<organism evidence="2 3">
    <name type="scientific">Strongyloides papillosus</name>
    <name type="common">Intestinal threadworm</name>
    <dbReference type="NCBI Taxonomy" id="174720"/>
    <lineage>
        <taxon>Eukaryota</taxon>
        <taxon>Metazoa</taxon>
        <taxon>Ecdysozoa</taxon>
        <taxon>Nematoda</taxon>
        <taxon>Chromadorea</taxon>
        <taxon>Rhabditida</taxon>
        <taxon>Tylenchina</taxon>
        <taxon>Panagrolaimomorpha</taxon>
        <taxon>Strongyloidoidea</taxon>
        <taxon>Strongyloididae</taxon>
        <taxon>Strongyloides</taxon>
    </lineage>
</organism>
<dbReference type="AlphaFoldDB" id="A0A0N5BZU4"/>
<evidence type="ECO:0000313" key="3">
    <source>
        <dbReference type="WBParaSite" id="SPAL_0001128350.1"/>
    </source>
</evidence>
<accession>A0A0N5BZU4</accession>
<keyword evidence="1" id="KW-1133">Transmembrane helix</keyword>
<proteinExistence type="predicted"/>
<feature type="transmembrane region" description="Helical" evidence="1">
    <location>
        <begin position="20"/>
        <end position="42"/>
    </location>
</feature>
<name>A0A0N5BZU4_STREA</name>
<evidence type="ECO:0000313" key="2">
    <source>
        <dbReference type="Proteomes" id="UP000046392"/>
    </source>
</evidence>
<protein>
    <submittedName>
        <fullName evidence="3">Ovule protein</fullName>
    </submittedName>
</protein>
<dbReference type="WBParaSite" id="SPAL_0001128350.1">
    <property type="protein sequence ID" value="SPAL_0001128350.1"/>
    <property type="gene ID" value="SPAL_0001128350"/>
</dbReference>
<sequence length="43" mass="5192">LRASSVLISFDDMPSEKTKYSLCSIYIFCIYIYTYMYLIIYLF</sequence>
<keyword evidence="1" id="KW-0472">Membrane</keyword>
<dbReference type="Proteomes" id="UP000046392">
    <property type="component" value="Unplaced"/>
</dbReference>
<keyword evidence="1" id="KW-0812">Transmembrane</keyword>
<evidence type="ECO:0000256" key="1">
    <source>
        <dbReference type="SAM" id="Phobius"/>
    </source>
</evidence>
<reference evidence="3" key="1">
    <citation type="submission" date="2017-02" db="UniProtKB">
        <authorList>
            <consortium name="WormBaseParasite"/>
        </authorList>
    </citation>
    <scope>IDENTIFICATION</scope>
</reference>
<keyword evidence="2" id="KW-1185">Reference proteome</keyword>